<organism evidence="2 3">
    <name type="scientific">Shimia marina</name>
    <dbReference type="NCBI Taxonomy" id="321267"/>
    <lineage>
        <taxon>Bacteria</taxon>
        <taxon>Pseudomonadati</taxon>
        <taxon>Pseudomonadota</taxon>
        <taxon>Alphaproteobacteria</taxon>
        <taxon>Rhodobacterales</taxon>
        <taxon>Roseobacteraceae</taxon>
    </lineage>
</organism>
<reference evidence="2 3" key="1">
    <citation type="submission" date="2015-09" db="EMBL/GenBank/DDBJ databases">
        <authorList>
            <consortium name="Swine Surveillance"/>
        </authorList>
    </citation>
    <scope>NUCLEOTIDE SEQUENCE [LARGE SCALE GENOMIC DNA]</scope>
    <source>
        <strain evidence="2 3">CECT 7688</strain>
    </source>
</reference>
<protein>
    <recommendedName>
        <fullName evidence="4">Holin of 3TMs, for gene-transfer release</fullName>
    </recommendedName>
</protein>
<gene>
    <name evidence="2" type="ORF">SHM7688_02981</name>
</gene>
<feature type="compositionally biased region" description="Basic and acidic residues" evidence="1">
    <location>
        <begin position="164"/>
        <end position="174"/>
    </location>
</feature>
<accession>A0A0P1FDS9</accession>
<evidence type="ECO:0008006" key="4">
    <source>
        <dbReference type="Google" id="ProtNLM"/>
    </source>
</evidence>
<feature type="region of interest" description="Disordered" evidence="1">
    <location>
        <begin position="147"/>
        <end position="174"/>
    </location>
</feature>
<keyword evidence="3" id="KW-1185">Reference proteome</keyword>
<dbReference type="AlphaFoldDB" id="A0A0P1FDS9"/>
<sequence>MGMIERLLSFVFGGGRNVIAETAEVFRENADAGAQRAQSVQVAAMQAHAAEFAQGERGRFDRIMDGINRLPRPAMALGCLGLFGAAMVNPDWFAARMQGIALVPEPLWWLLGVVVSFYFGARHQAKGQEFQRVMSHYVMRSSADAGRQSLEASDGGDNPALRAWQERQDRVRER</sequence>
<dbReference type="Proteomes" id="UP000054823">
    <property type="component" value="Unassembled WGS sequence"/>
</dbReference>
<evidence type="ECO:0000313" key="3">
    <source>
        <dbReference type="Proteomes" id="UP000054823"/>
    </source>
</evidence>
<dbReference type="STRING" id="321267.SHM7688_02981"/>
<evidence type="ECO:0000256" key="1">
    <source>
        <dbReference type="SAM" id="MobiDB-lite"/>
    </source>
</evidence>
<proteinExistence type="predicted"/>
<name>A0A0P1FDS9_9RHOB</name>
<dbReference type="OrthoDB" id="7355053at2"/>
<evidence type="ECO:0000313" key="2">
    <source>
        <dbReference type="EMBL" id="CUH53527.1"/>
    </source>
</evidence>
<dbReference type="InterPro" id="IPR021497">
    <property type="entry name" value="GTA_holin_3TM"/>
</dbReference>
<dbReference type="Pfam" id="PF11351">
    <property type="entry name" value="GTA_holin_3TM"/>
    <property type="match status" value="1"/>
</dbReference>
<dbReference type="RefSeq" id="WP_058240677.1">
    <property type="nucleotide sequence ID" value="NZ_CYPW01000027.1"/>
</dbReference>
<dbReference type="EMBL" id="CYPW01000027">
    <property type="protein sequence ID" value="CUH53527.1"/>
    <property type="molecule type" value="Genomic_DNA"/>
</dbReference>